<dbReference type="EMBL" id="MVJN01000005">
    <property type="protein sequence ID" value="RAP36633.1"/>
    <property type="molecule type" value="Genomic_DNA"/>
</dbReference>
<evidence type="ECO:0000313" key="5">
    <source>
        <dbReference type="Proteomes" id="UP000249458"/>
    </source>
</evidence>
<dbReference type="InterPro" id="IPR027385">
    <property type="entry name" value="Beta-barrel_OMP"/>
</dbReference>
<gene>
    <name evidence="4" type="ORF">B1207_07460</name>
</gene>
<evidence type="ECO:0000256" key="1">
    <source>
        <dbReference type="ARBA" id="ARBA00022729"/>
    </source>
</evidence>
<feature type="chain" id="PRO_5017032496" description="Outer membrane protein beta-barrel domain-containing protein" evidence="2">
    <location>
        <begin position="21"/>
        <end position="274"/>
    </location>
</feature>
<dbReference type="Pfam" id="PF13505">
    <property type="entry name" value="OMP_b-brl"/>
    <property type="match status" value="1"/>
</dbReference>
<evidence type="ECO:0000259" key="3">
    <source>
        <dbReference type="Pfam" id="PF13505"/>
    </source>
</evidence>
<dbReference type="InterPro" id="IPR011250">
    <property type="entry name" value="OMP/PagP_B-barrel"/>
</dbReference>
<sequence length="274" mass="29897">MKYNGISLLALTLFIPTAIAGSMGDVAAPGPGGLFIGIGGAYDALRVKSSDSALLNVDSGFPPLGIYSGARNSYSESEDKLIPMTQVGYFGALNNSGWLWGLELVYQHSRLDVTHNAASIHFFNPVEAVSNELRVEGFKTKMDNQWMLPALIGHSFKNSVLYLGAGPSLQKVEHSVYRSSDTQSGYYIGNLNGFSDEKWLWGGAVQAGIAYFLNPSWFLMLNYTYSKTETYKQNHVISFTPEINEGFNGGLLSFNTSQRLSTQAVSLSINKVFA</sequence>
<dbReference type="SUPFAM" id="SSF56925">
    <property type="entry name" value="OMPA-like"/>
    <property type="match status" value="1"/>
</dbReference>
<organism evidence="4 5">
    <name type="scientific">Legionella quinlivanii</name>
    <dbReference type="NCBI Taxonomy" id="45073"/>
    <lineage>
        <taxon>Bacteria</taxon>
        <taxon>Pseudomonadati</taxon>
        <taxon>Pseudomonadota</taxon>
        <taxon>Gammaproteobacteria</taxon>
        <taxon>Legionellales</taxon>
        <taxon>Legionellaceae</taxon>
        <taxon>Legionella</taxon>
    </lineage>
</organism>
<dbReference type="AlphaFoldDB" id="A0A364LJC3"/>
<reference evidence="4 5" key="1">
    <citation type="submission" date="2017-02" db="EMBL/GenBank/DDBJ databases">
        <title>Legionella quilivanii strain from human: case report and whole genome sequencing analysis.</title>
        <authorList>
            <person name="Lalancette C."/>
            <person name="Leduc J.-M."/>
            <person name="Levesque S."/>
            <person name="Fournier E."/>
            <person name="Saoud J."/>
            <person name="Faucher S.P."/>
            <person name="Bernard K."/>
            <person name="Martineau C."/>
            <person name="Longtin J."/>
        </authorList>
    </citation>
    <scope>NUCLEOTIDE SEQUENCE [LARGE SCALE GENOMIC DNA]</scope>
    <source>
        <strain evidence="4 5">ID143958</strain>
    </source>
</reference>
<feature type="signal peptide" evidence="2">
    <location>
        <begin position="1"/>
        <end position="20"/>
    </location>
</feature>
<name>A0A364LJC3_9GAMM</name>
<protein>
    <recommendedName>
        <fullName evidence="3">Outer membrane protein beta-barrel domain-containing protein</fullName>
    </recommendedName>
</protein>
<dbReference type="RefSeq" id="WP_253255804.1">
    <property type="nucleotide sequence ID" value="NZ_MVJN01000005.1"/>
</dbReference>
<dbReference type="Proteomes" id="UP000249458">
    <property type="component" value="Unassembled WGS sequence"/>
</dbReference>
<accession>A0A364LJC3</accession>
<keyword evidence="1 2" id="KW-0732">Signal</keyword>
<dbReference type="Gene3D" id="2.40.160.20">
    <property type="match status" value="1"/>
</dbReference>
<feature type="domain" description="Outer membrane protein beta-barrel" evidence="3">
    <location>
        <begin position="84"/>
        <end position="236"/>
    </location>
</feature>
<comment type="caution">
    <text evidence="4">The sequence shown here is derived from an EMBL/GenBank/DDBJ whole genome shotgun (WGS) entry which is preliminary data.</text>
</comment>
<evidence type="ECO:0000256" key="2">
    <source>
        <dbReference type="SAM" id="SignalP"/>
    </source>
</evidence>
<evidence type="ECO:0000313" key="4">
    <source>
        <dbReference type="EMBL" id="RAP36633.1"/>
    </source>
</evidence>
<proteinExistence type="predicted"/>